<evidence type="ECO:0000256" key="3">
    <source>
        <dbReference type="ARBA" id="ARBA00004496"/>
    </source>
</evidence>
<dbReference type="InterPro" id="IPR050482">
    <property type="entry name" value="Sensor_HK_TwoCompSys"/>
</dbReference>
<dbReference type="SMART" id="SM00387">
    <property type="entry name" value="HATPase_c"/>
    <property type="match status" value="1"/>
</dbReference>
<evidence type="ECO:0000256" key="8">
    <source>
        <dbReference type="ARBA" id="ARBA00022679"/>
    </source>
</evidence>
<keyword evidence="15" id="KW-0812">Transmembrane</keyword>
<dbReference type="InterPro" id="IPR011712">
    <property type="entry name" value="Sig_transdc_His_kin_sub3_dim/P"/>
</dbReference>
<feature type="transmembrane region" description="Helical" evidence="15">
    <location>
        <begin position="114"/>
        <end position="134"/>
    </location>
</feature>
<feature type="domain" description="Histidine kinase/HSP90-like ATPase" evidence="16">
    <location>
        <begin position="303"/>
        <end position="392"/>
    </location>
</feature>
<feature type="transmembrane region" description="Helical" evidence="15">
    <location>
        <begin position="47"/>
        <end position="66"/>
    </location>
</feature>
<keyword evidence="9 17" id="KW-0418">Kinase</keyword>
<keyword evidence="7" id="KW-0963">Cytoplasm</keyword>
<dbReference type="Gene3D" id="1.20.5.1930">
    <property type="match status" value="1"/>
</dbReference>
<evidence type="ECO:0000256" key="5">
    <source>
        <dbReference type="ARBA" id="ARBA00017322"/>
    </source>
</evidence>
<keyword evidence="8" id="KW-0808">Transferase</keyword>
<dbReference type="GO" id="GO:0005737">
    <property type="term" value="C:cytoplasm"/>
    <property type="evidence" value="ECO:0007669"/>
    <property type="project" value="UniProtKB-SubCell"/>
</dbReference>
<evidence type="ECO:0000256" key="2">
    <source>
        <dbReference type="ARBA" id="ARBA00001966"/>
    </source>
</evidence>
<evidence type="ECO:0000256" key="1">
    <source>
        <dbReference type="ARBA" id="ARBA00000085"/>
    </source>
</evidence>
<dbReference type="PANTHER" id="PTHR24421">
    <property type="entry name" value="NITRATE/NITRITE SENSOR PROTEIN NARX-RELATED"/>
    <property type="match status" value="1"/>
</dbReference>
<evidence type="ECO:0000256" key="6">
    <source>
        <dbReference type="ARBA" id="ARBA00022485"/>
    </source>
</evidence>
<evidence type="ECO:0000256" key="4">
    <source>
        <dbReference type="ARBA" id="ARBA00012438"/>
    </source>
</evidence>
<keyword evidence="15" id="KW-0472">Membrane</keyword>
<evidence type="ECO:0000256" key="15">
    <source>
        <dbReference type="SAM" id="Phobius"/>
    </source>
</evidence>
<keyword evidence="12" id="KW-0411">Iron-sulfur</keyword>
<keyword evidence="6" id="KW-0479">Metal-binding</keyword>
<evidence type="ECO:0000256" key="11">
    <source>
        <dbReference type="ARBA" id="ARBA00023012"/>
    </source>
</evidence>
<dbReference type="GO" id="GO:0016020">
    <property type="term" value="C:membrane"/>
    <property type="evidence" value="ECO:0007669"/>
    <property type="project" value="InterPro"/>
</dbReference>
<protein>
    <recommendedName>
        <fullName evidence="5">Oxygen sensor histidine kinase NreB</fullName>
        <ecNumber evidence="4">2.7.13.3</ecNumber>
    </recommendedName>
    <alternativeName>
        <fullName evidence="14">Nitrogen regulation protein B</fullName>
    </alternativeName>
</protein>
<reference evidence="17" key="1">
    <citation type="submission" date="2021-01" db="EMBL/GenBank/DDBJ databases">
        <title>Whole genome shotgun sequence of Rugosimonospora africana NBRC 104875.</title>
        <authorList>
            <person name="Komaki H."/>
            <person name="Tamura T."/>
        </authorList>
    </citation>
    <scope>NUCLEOTIDE SEQUENCE</scope>
    <source>
        <strain evidence="17">NBRC 104875</strain>
    </source>
</reference>
<dbReference type="InterPro" id="IPR003594">
    <property type="entry name" value="HATPase_dom"/>
</dbReference>
<evidence type="ECO:0000313" key="17">
    <source>
        <dbReference type="EMBL" id="GIH16793.1"/>
    </source>
</evidence>
<sequence length="392" mass="41858">MLVRVSETLPHVPAEHAWKRGMIMRDAYCGIVLAGSLAAVWSTGAGIGRVVSIAALCALVPWYCLVGRRARRDSPVPARTVCYQLGVLGLLMTAQVATLTSSVVLFALVPQSFMLLPIGWGMLALALFNVVPVVEAVSSPSVGVVAVVGVVALCMAFGAQFSWWIQRIIQQSRERADLIAQLVATRAELAESERQAGMLAERQRLAMEIHDTLAQGFTSILMLLEAAESAPPEQARMHRERAARAARENLAEARALVSAQPPTELAGSSLPNALRRLVGRLGEETDVTTSWELTGEPRGLHAGTEVIVLRCAQEALTNVRRHAEAARAALRLRYLPGAVRLEVSDDGAGFDPTAAAGFGLTGMRERVTHAGGRLAIRSTPGSGTVLTVEVPT</sequence>
<dbReference type="Gene3D" id="3.30.565.10">
    <property type="entry name" value="Histidine kinase-like ATPase, C-terminal domain"/>
    <property type="match status" value="1"/>
</dbReference>
<dbReference type="Pfam" id="PF02518">
    <property type="entry name" value="HATPase_c"/>
    <property type="match status" value="1"/>
</dbReference>
<accession>A0A8J3QVY2</accession>
<keyword evidence="6" id="KW-0004">4Fe-4S</keyword>
<feature type="transmembrane region" description="Helical" evidence="15">
    <location>
        <begin position="23"/>
        <end position="41"/>
    </location>
</feature>
<organism evidence="17 18">
    <name type="scientific">Rugosimonospora africana</name>
    <dbReference type="NCBI Taxonomy" id="556532"/>
    <lineage>
        <taxon>Bacteria</taxon>
        <taxon>Bacillati</taxon>
        <taxon>Actinomycetota</taxon>
        <taxon>Actinomycetes</taxon>
        <taxon>Micromonosporales</taxon>
        <taxon>Micromonosporaceae</taxon>
        <taxon>Rugosimonospora</taxon>
    </lineage>
</organism>
<dbReference type="GO" id="GO:0000155">
    <property type="term" value="F:phosphorelay sensor kinase activity"/>
    <property type="evidence" value="ECO:0007669"/>
    <property type="project" value="InterPro"/>
</dbReference>
<comment type="subcellular location">
    <subcellularLocation>
        <location evidence="3">Cytoplasm</location>
    </subcellularLocation>
</comment>
<dbReference type="PANTHER" id="PTHR24421:SF62">
    <property type="entry name" value="SENSORY TRANSDUCTION HISTIDINE KINASE"/>
    <property type="match status" value="1"/>
</dbReference>
<dbReference type="EMBL" id="BONZ01000046">
    <property type="protein sequence ID" value="GIH16793.1"/>
    <property type="molecule type" value="Genomic_DNA"/>
</dbReference>
<comment type="caution">
    <text evidence="17">The sequence shown here is derived from an EMBL/GenBank/DDBJ whole genome shotgun (WGS) entry which is preliminary data.</text>
</comment>
<name>A0A8J3QVY2_9ACTN</name>
<dbReference type="PRINTS" id="PR00344">
    <property type="entry name" value="BCTRLSENSOR"/>
</dbReference>
<feature type="transmembrane region" description="Helical" evidence="15">
    <location>
        <begin position="141"/>
        <end position="165"/>
    </location>
</feature>
<dbReference type="SUPFAM" id="SSF55874">
    <property type="entry name" value="ATPase domain of HSP90 chaperone/DNA topoisomerase II/histidine kinase"/>
    <property type="match status" value="1"/>
</dbReference>
<evidence type="ECO:0000256" key="7">
    <source>
        <dbReference type="ARBA" id="ARBA00022490"/>
    </source>
</evidence>
<feature type="transmembrane region" description="Helical" evidence="15">
    <location>
        <begin position="87"/>
        <end position="108"/>
    </location>
</feature>
<dbReference type="EC" id="2.7.13.3" evidence="4"/>
<dbReference type="GO" id="GO:0051539">
    <property type="term" value="F:4 iron, 4 sulfur cluster binding"/>
    <property type="evidence" value="ECO:0007669"/>
    <property type="project" value="UniProtKB-KW"/>
</dbReference>
<dbReference type="Pfam" id="PF07730">
    <property type="entry name" value="HisKA_3"/>
    <property type="match status" value="1"/>
</dbReference>
<dbReference type="CDD" id="cd16917">
    <property type="entry name" value="HATPase_UhpB-NarQ-NarX-like"/>
    <property type="match status" value="1"/>
</dbReference>
<dbReference type="Proteomes" id="UP000642748">
    <property type="component" value="Unassembled WGS sequence"/>
</dbReference>
<keyword evidence="10" id="KW-0408">Iron</keyword>
<evidence type="ECO:0000256" key="14">
    <source>
        <dbReference type="ARBA" id="ARBA00030800"/>
    </source>
</evidence>
<dbReference type="GO" id="GO:0046983">
    <property type="term" value="F:protein dimerization activity"/>
    <property type="evidence" value="ECO:0007669"/>
    <property type="project" value="InterPro"/>
</dbReference>
<evidence type="ECO:0000256" key="12">
    <source>
        <dbReference type="ARBA" id="ARBA00023014"/>
    </source>
</evidence>
<dbReference type="InterPro" id="IPR017205">
    <property type="entry name" value="Sig_transdc_His_kinase_ChrS"/>
</dbReference>
<gene>
    <name evidence="17" type="ORF">Raf01_49650</name>
</gene>
<evidence type="ECO:0000256" key="13">
    <source>
        <dbReference type="ARBA" id="ARBA00024827"/>
    </source>
</evidence>
<evidence type="ECO:0000256" key="10">
    <source>
        <dbReference type="ARBA" id="ARBA00023004"/>
    </source>
</evidence>
<dbReference type="PIRSF" id="PIRSF037434">
    <property type="entry name" value="STHK_ChrS"/>
    <property type="match status" value="1"/>
</dbReference>
<comment type="function">
    <text evidence="13">Member of the two-component regulatory system NreB/NreC involved in the control of dissimilatory nitrate/nitrite reduction in response to oxygen. NreB functions as a direct oxygen sensor histidine kinase which is autophosphorylated, in the absence of oxygen, probably at the conserved histidine residue, and transfers its phosphate group probably to a conserved aspartate residue of NreC. NreB/NreC activates the expression of the nitrate (narGHJI) and nitrite (nir) reductase operons, as well as the putative nitrate transporter gene narT.</text>
</comment>
<evidence type="ECO:0000259" key="16">
    <source>
        <dbReference type="SMART" id="SM00387"/>
    </source>
</evidence>
<proteinExistence type="predicted"/>
<evidence type="ECO:0000313" key="18">
    <source>
        <dbReference type="Proteomes" id="UP000642748"/>
    </source>
</evidence>
<dbReference type="InterPro" id="IPR004358">
    <property type="entry name" value="Sig_transdc_His_kin-like_C"/>
</dbReference>
<comment type="cofactor">
    <cofactor evidence="2">
        <name>[4Fe-4S] cluster</name>
        <dbReference type="ChEBI" id="CHEBI:49883"/>
    </cofactor>
</comment>
<comment type="catalytic activity">
    <reaction evidence="1">
        <text>ATP + protein L-histidine = ADP + protein N-phospho-L-histidine.</text>
        <dbReference type="EC" id="2.7.13.3"/>
    </reaction>
</comment>
<keyword evidence="11" id="KW-0902">Two-component regulatory system</keyword>
<keyword evidence="18" id="KW-1185">Reference proteome</keyword>
<evidence type="ECO:0000256" key="9">
    <source>
        <dbReference type="ARBA" id="ARBA00022777"/>
    </source>
</evidence>
<dbReference type="AlphaFoldDB" id="A0A8J3QVY2"/>
<keyword evidence="15" id="KW-1133">Transmembrane helix</keyword>
<dbReference type="InterPro" id="IPR036890">
    <property type="entry name" value="HATPase_C_sf"/>
</dbReference>